<feature type="binding site" evidence="2">
    <location>
        <position position="167"/>
    </location>
    <ligand>
        <name>Mn(2+)</name>
        <dbReference type="ChEBI" id="CHEBI:29035"/>
        <label>2</label>
    </ligand>
</feature>
<evidence type="ECO:0000256" key="1">
    <source>
        <dbReference type="ARBA" id="ARBA00022801"/>
    </source>
</evidence>
<feature type="binding site" evidence="2">
    <location>
        <position position="106"/>
    </location>
    <ligand>
        <name>Mn(2+)</name>
        <dbReference type="ChEBI" id="CHEBI:29035"/>
        <label>2</label>
    </ligand>
</feature>
<dbReference type="eggNOG" id="COG1473">
    <property type="taxonomic scope" value="Bacteria"/>
</dbReference>
<dbReference type="InterPro" id="IPR011650">
    <property type="entry name" value="Peptidase_M20_dimer"/>
</dbReference>
<keyword evidence="2" id="KW-0464">Manganese</keyword>
<accession>A0A1I7J1S2</accession>
<feature type="binding site" evidence="2">
    <location>
        <position position="366"/>
    </location>
    <ligand>
        <name>Mn(2+)</name>
        <dbReference type="ChEBI" id="CHEBI:29035"/>
        <label>2</label>
    </ligand>
</feature>
<dbReference type="GO" id="GO:0019877">
    <property type="term" value="P:diaminopimelate biosynthetic process"/>
    <property type="evidence" value="ECO:0007669"/>
    <property type="project" value="UniProtKB-ARBA"/>
</dbReference>
<dbReference type="Pfam" id="PF07687">
    <property type="entry name" value="M20_dimer"/>
    <property type="match status" value="1"/>
</dbReference>
<evidence type="ECO:0000313" key="4">
    <source>
        <dbReference type="EMBL" id="SFU79138.1"/>
    </source>
</evidence>
<sequence length="404" mass="44222">MTTLWPEMESLLAEVQSDVVAWRRHLHRHPELSYQEHETARFVYDLLGSFGALELSRPTPTSVMARLRGTGEGPTVAFRADMDALAIEEENTFEFRSARPGVMHACGHDAHTAILLAAAKVLTRLQPRLRGEIRFFFQHAEEVHPGGAVQMVEAGVMDGVDMVLGLHVRSALEAGVLAISAGPINAASDRFDITIRGRGGHAAHPHTAVDSVLVAAEVVTQLQHLVSRNKDPLEPLVLSVTKITGGSAYNVIPETVQLAGTVRTYSPRLREQVPAWMERVIEGVTSAHGATYEFSYRCGYAPLINDPEVARLVEETLQEAFGPERVRKSQPGMGGEDFSGFLQAAPGAFFHLGTGNREKGIVYPHHHPRFTVDEDALMVGVEAFVRLALRTNGRQPQPSAEERG</sequence>
<dbReference type="STRING" id="392015.SAMN05421543_10867"/>
<dbReference type="RefSeq" id="WP_074951767.1">
    <property type="nucleotide sequence ID" value="NZ_FPBV01000008.1"/>
</dbReference>
<comment type="cofactor">
    <cofactor evidence="2">
        <name>Mn(2+)</name>
        <dbReference type="ChEBI" id="CHEBI:29035"/>
    </cofactor>
    <text evidence="2">The Mn(2+) ion enhances activity.</text>
</comment>
<dbReference type="Pfam" id="PF01546">
    <property type="entry name" value="Peptidase_M20"/>
    <property type="match status" value="1"/>
</dbReference>
<organism evidence="4 5">
    <name type="scientific">Alicyclobacillus macrosporangiidus</name>
    <dbReference type="NCBI Taxonomy" id="392015"/>
    <lineage>
        <taxon>Bacteria</taxon>
        <taxon>Bacillati</taxon>
        <taxon>Bacillota</taxon>
        <taxon>Bacilli</taxon>
        <taxon>Bacillales</taxon>
        <taxon>Alicyclobacillaceae</taxon>
        <taxon>Alicyclobacillus</taxon>
    </lineage>
</organism>
<dbReference type="FunFam" id="3.30.70.360:FF:000001">
    <property type="entry name" value="N-acetyldiaminopimelate deacetylase"/>
    <property type="match status" value="1"/>
</dbReference>
<dbReference type="PANTHER" id="PTHR11014:SF63">
    <property type="entry name" value="METALLOPEPTIDASE, PUTATIVE (AFU_ORTHOLOGUE AFUA_6G09600)-RELATED"/>
    <property type="match status" value="1"/>
</dbReference>
<dbReference type="GO" id="GO:0050118">
    <property type="term" value="F:N-acetyldiaminopimelate deacetylase activity"/>
    <property type="evidence" value="ECO:0007669"/>
    <property type="project" value="UniProtKB-ARBA"/>
</dbReference>
<keyword evidence="5" id="KW-1185">Reference proteome</keyword>
<evidence type="ECO:0000313" key="5">
    <source>
        <dbReference type="Proteomes" id="UP000183508"/>
    </source>
</evidence>
<feature type="domain" description="Peptidase M20 dimerisation" evidence="3">
    <location>
        <begin position="190"/>
        <end position="281"/>
    </location>
</feature>
<dbReference type="NCBIfam" id="TIGR01891">
    <property type="entry name" value="amidohydrolases"/>
    <property type="match status" value="1"/>
</dbReference>
<feature type="binding site" evidence="2">
    <location>
        <position position="108"/>
    </location>
    <ligand>
        <name>Mn(2+)</name>
        <dbReference type="ChEBI" id="CHEBI:29035"/>
        <label>2</label>
    </ligand>
</feature>
<dbReference type="Gene3D" id="3.40.630.10">
    <property type="entry name" value="Zn peptidases"/>
    <property type="match status" value="1"/>
</dbReference>
<proteinExistence type="predicted"/>
<dbReference type="SUPFAM" id="SSF55031">
    <property type="entry name" value="Bacterial exopeptidase dimerisation domain"/>
    <property type="match status" value="1"/>
</dbReference>
<dbReference type="SUPFAM" id="SSF53187">
    <property type="entry name" value="Zn-dependent exopeptidases"/>
    <property type="match status" value="1"/>
</dbReference>
<name>A0A1I7J1S2_9BACL</name>
<dbReference type="InterPro" id="IPR002933">
    <property type="entry name" value="Peptidase_M20"/>
</dbReference>
<dbReference type="InterPro" id="IPR036264">
    <property type="entry name" value="Bact_exopeptidase_dim_dom"/>
</dbReference>
<dbReference type="AlphaFoldDB" id="A0A1I7J1S2"/>
<evidence type="ECO:0000256" key="2">
    <source>
        <dbReference type="PIRSR" id="PIRSR005962-1"/>
    </source>
</evidence>
<reference evidence="5" key="1">
    <citation type="submission" date="2016-10" db="EMBL/GenBank/DDBJ databases">
        <authorList>
            <person name="Varghese N."/>
        </authorList>
    </citation>
    <scope>NUCLEOTIDE SEQUENCE [LARGE SCALE GENOMIC DNA]</scope>
    <source>
        <strain evidence="5">DSM 17980</strain>
    </source>
</reference>
<dbReference type="Proteomes" id="UP000183508">
    <property type="component" value="Unassembled WGS sequence"/>
</dbReference>
<dbReference type="InterPro" id="IPR017439">
    <property type="entry name" value="Amidohydrolase"/>
</dbReference>
<dbReference type="PANTHER" id="PTHR11014">
    <property type="entry name" value="PEPTIDASE M20 FAMILY MEMBER"/>
    <property type="match status" value="1"/>
</dbReference>
<dbReference type="OrthoDB" id="9776731at2"/>
<evidence type="ECO:0000259" key="3">
    <source>
        <dbReference type="Pfam" id="PF07687"/>
    </source>
</evidence>
<keyword evidence="1 4" id="KW-0378">Hydrolase</keyword>
<gene>
    <name evidence="4" type="ORF">SAMN05421543_10867</name>
</gene>
<feature type="binding site" evidence="2">
    <location>
        <position position="142"/>
    </location>
    <ligand>
        <name>Mn(2+)</name>
        <dbReference type="ChEBI" id="CHEBI:29035"/>
        <label>2</label>
    </ligand>
</feature>
<dbReference type="PIRSF" id="PIRSF005962">
    <property type="entry name" value="Pept_M20D_amidohydro"/>
    <property type="match status" value="1"/>
</dbReference>
<dbReference type="EMBL" id="FPBV01000008">
    <property type="protein sequence ID" value="SFU79138.1"/>
    <property type="molecule type" value="Genomic_DNA"/>
</dbReference>
<dbReference type="Gene3D" id="3.30.70.360">
    <property type="match status" value="1"/>
</dbReference>
<dbReference type="GO" id="GO:0046872">
    <property type="term" value="F:metal ion binding"/>
    <property type="evidence" value="ECO:0007669"/>
    <property type="project" value="UniProtKB-KW"/>
</dbReference>
<keyword evidence="2" id="KW-0479">Metal-binding</keyword>
<protein>
    <submittedName>
        <fullName evidence="4">Amidohydrolase</fullName>
    </submittedName>
</protein>